<name>S4NWF0_9NEOP</name>
<organism evidence="1">
    <name type="scientific">Pararge aegeria</name>
    <name type="common">speckled wood butterfly</name>
    <dbReference type="NCBI Taxonomy" id="116150"/>
    <lineage>
        <taxon>Eukaryota</taxon>
        <taxon>Metazoa</taxon>
        <taxon>Ecdysozoa</taxon>
        <taxon>Arthropoda</taxon>
        <taxon>Hexapoda</taxon>
        <taxon>Insecta</taxon>
        <taxon>Pterygota</taxon>
        <taxon>Neoptera</taxon>
        <taxon>Endopterygota</taxon>
        <taxon>Lepidoptera</taxon>
        <taxon>Glossata</taxon>
        <taxon>Ditrysia</taxon>
        <taxon>Papilionoidea</taxon>
        <taxon>Nymphalidae</taxon>
        <taxon>Satyrinae</taxon>
        <taxon>Satyrini</taxon>
        <taxon>Parargina</taxon>
        <taxon>Pararge</taxon>
    </lineage>
</organism>
<reference evidence="1" key="1">
    <citation type="journal article" date="2013" name="BMC Genomics">
        <title>Unscrambling butterfly oogenesis.</title>
        <authorList>
            <person name="Carter J.M."/>
            <person name="Baker S.C."/>
            <person name="Pink R."/>
            <person name="Carter D.R."/>
            <person name="Collins A."/>
            <person name="Tomlin J."/>
            <person name="Gibbs M."/>
            <person name="Breuker C.J."/>
        </authorList>
    </citation>
    <scope>NUCLEOTIDE SEQUENCE</scope>
    <source>
        <tissue evidence="1">Ovary</tissue>
    </source>
</reference>
<dbReference type="EMBL" id="GAIX01014690">
    <property type="protein sequence ID" value="JAA77870.1"/>
    <property type="molecule type" value="Transcribed_RNA"/>
</dbReference>
<accession>S4NWF0</accession>
<sequence>MYMFCTMVLILYDMNRHIFLMSNLIPLYTRTINFDVINSNKIVCYFNVMEKESPSYMTQYAASEFENSLRRVQI</sequence>
<reference evidence="1" key="2">
    <citation type="submission" date="2013-05" db="EMBL/GenBank/DDBJ databases">
        <authorList>
            <person name="Carter J.-M."/>
            <person name="Baker S.C."/>
            <person name="Pink R."/>
            <person name="Carter D.R.F."/>
            <person name="Collins A."/>
            <person name="Tomlin J."/>
            <person name="Gibbs M."/>
            <person name="Breuker C.J."/>
        </authorList>
    </citation>
    <scope>NUCLEOTIDE SEQUENCE</scope>
    <source>
        <tissue evidence="1">Ovary</tissue>
    </source>
</reference>
<evidence type="ECO:0000313" key="1">
    <source>
        <dbReference type="EMBL" id="JAA77870.1"/>
    </source>
</evidence>
<protein>
    <submittedName>
        <fullName evidence="1">Uncharacterized protein</fullName>
    </submittedName>
</protein>
<proteinExistence type="predicted"/>
<dbReference type="AlphaFoldDB" id="S4NWF0"/>